<dbReference type="InterPro" id="IPR015942">
    <property type="entry name" value="Asp/Glu/hydantoin_racemase"/>
</dbReference>
<organism evidence="1">
    <name type="scientific">Ornithinibacillus sp. 4-3</name>
    <dbReference type="NCBI Taxonomy" id="3231488"/>
    <lineage>
        <taxon>Bacteria</taxon>
        <taxon>Bacillati</taxon>
        <taxon>Bacillota</taxon>
        <taxon>Bacilli</taxon>
        <taxon>Bacillales</taxon>
        <taxon>Bacillaceae</taxon>
        <taxon>Ornithinibacillus</taxon>
    </lineage>
</organism>
<proteinExistence type="predicted"/>
<dbReference type="Gene3D" id="3.40.50.1860">
    <property type="match status" value="2"/>
</dbReference>
<evidence type="ECO:0000313" key="1">
    <source>
        <dbReference type="EMBL" id="XDK32436.1"/>
    </source>
</evidence>
<protein>
    <submittedName>
        <fullName evidence="1">Aspartate/glutamate racemase family protein</fullName>
    </submittedName>
</protein>
<gene>
    <name evidence="1" type="ORF">AB4Y30_15730</name>
</gene>
<dbReference type="InterPro" id="IPR001920">
    <property type="entry name" value="Asp/Glu_race"/>
</dbReference>
<dbReference type="AlphaFoldDB" id="A0AB39HR13"/>
<dbReference type="RefSeq" id="WP_368653125.1">
    <property type="nucleotide sequence ID" value="NZ_CP162599.1"/>
</dbReference>
<dbReference type="GO" id="GO:0047661">
    <property type="term" value="F:amino-acid racemase activity"/>
    <property type="evidence" value="ECO:0007669"/>
    <property type="project" value="InterPro"/>
</dbReference>
<reference evidence="1" key="1">
    <citation type="submission" date="2024-07" db="EMBL/GenBank/DDBJ databases">
        <title>Halotolerant mesophilic bacterium Ornithinibacillus sp. 4-3, sp. nov., isolated from soil.</title>
        <authorList>
            <person name="Sidarenka A.V."/>
            <person name="Guliayeva D.E."/>
            <person name="Leanovich S.I."/>
            <person name="Hileuskaya K.S."/>
            <person name="Akhremchuk A.E."/>
            <person name="Sikolenko M.A."/>
            <person name="Valentovich L.N."/>
        </authorList>
    </citation>
    <scope>NUCLEOTIDE SEQUENCE</scope>
    <source>
        <strain evidence="1">4-3</strain>
    </source>
</reference>
<dbReference type="EMBL" id="CP162599">
    <property type="protein sequence ID" value="XDK32436.1"/>
    <property type="molecule type" value="Genomic_DNA"/>
</dbReference>
<accession>A0AB39HR13</accession>
<sequence>MLGIIRVLTTDNDDVLYEHAKMMHAYADVKSITQCILNQPNGIFDDESERIAIPKIVETAEQISKQHEVRAITISCAADPALEETRQAIDIPVISAGVCGVHAASMVGRKVGVIGIRDIAPPNMVHELGEKFYSYSFSPNIRKTTDLFSKNAKEDLYHVIKDVVESGADVILFACTGFSTIHLKDYLKNRINIPIIDLVEAQAIGYQLIGIN</sequence>
<dbReference type="Pfam" id="PF01177">
    <property type="entry name" value="Asp_Glu_race"/>
    <property type="match status" value="1"/>
</dbReference>
<name>A0AB39HR13_9BACI</name>